<dbReference type="InterPro" id="IPR007271">
    <property type="entry name" value="Nuc_sug_transpt"/>
</dbReference>
<evidence type="ECO:0000256" key="4">
    <source>
        <dbReference type="ARBA" id="ARBA00023136"/>
    </source>
</evidence>
<feature type="transmembrane region" description="Helical" evidence="5">
    <location>
        <begin position="304"/>
        <end position="321"/>
    </location>
</feature>
<reference evidence="6" key="1">
    <citation type="submission" date="2021-01" db="EMBL/GenBank/DDBJ databases">
        <authorList>
            <person name="Corre E."/>
            <person name="Pelletier E."/>
            <person name="Niang G."/>
            <person name="Scheremetjew M."/>
            <person name="Finn R."/>
            <person name="Kale V."/>
            <person name="Holt S."/>
            <person name="Cochrane G."/>
            <person name="Meng A."/>
            <person name="Brown T."/>
            <person name="Cohen L."/>
        </authorList>
    </citation>
    <scope>NUCLEOTIDE SEQUENCE</scope>
    <source>
        <strain evidence="6">CCMP622</strain>
    </source>
</reference>
<feature type="transmembrane region" description="Helical" evidence="5">
    <location>
        <begin position="63"/>
        <end position="84"/>
    </location>
</feature>
<evidence type="ECO:0000256" key="5">
    <source>
        <dbReference type="SAM" id="Phobius"/>
    </source>
</evidence>
<feature type="transmembrane region" description="Helical" evidence="5">
    <location>
        <begin position="341"/>
        <end position="360"/>
    </location>
</feature>
<proteinExistence type="predicted"/>
<organism evidence="6">
    <name type="scientific">Lotharella oceanica</name>
    <dbReference type="NCBI Taxonomy" id="641309"/>
    <lineage>
        <taxon>Eukaryota</taxon>
        <taxon>Sar</taxon>
        <taxon>Rhizaria</taxon>
        <taxon>Cercozoa</taxon>
        <taxon>Chlorarachniophyceae</taxon>
        <taxon>Lotharella</taxon>
    </lineage>
</organism>
<evidence type="ECO:0008006" key="7">
    <source>
        <dbReference type="Google" id="ProtNLM"/>
    </source>
</evidence>
<feature type="transmembrane region" description="Helical" evidence="5">
    <location>
        <begin position="239"/>
        <end position="259"/>
    </location>
</feature>
<feature type="transmembrane region" description="Helical" evidence="5">
    <location>
        <begin position="271"/>
        <end position="292"/>
    </location>
</feature>
<dbReference type="Pfam" id="PF04142">
    <property type="entry name" value="Nuc_sug_transp"/>
    <property type="match status" value="1"/>
</dbReference>
<name>A0A7S2X9V3_9EUKA</name>
<accession>A0A7S2X9V3</accession>
<evidence type="ECO:0000256" key="3">
    <source>
        <dbReference type="ARBA" id="ARBA00022989"/>
    </source>
</evidence>
<dbReference type="SUPFAM" id="SSF103481">
    <property type="entry name" value="Multidrug resistance efflux transporter EmrE"/>
    <property type="match status" value="1"/>
</dbReference>
<dbReference type="AlphaFoldDB" id="A0A7S2X9V3"/>
<keyword evidence="3 5" id="KW-1133">Transmembrane helix</keyword>
<evidence type="ECO:0000256" key="2">
    <source>
        <dbReference type="ARBA" id="ARBA00022692"/>
    </source>
</evidence>
<sequence>MASAMQQSAVLSSEPAVAFAGDFSKASVLAEVHSSVAMSHASDNIGDQASHFDMNDEDTVSQMTVVVLGLCTVALMSVGSYQILKDYEKADARIRAPPANGEIVAAKLKGGKQGGYTMKFIAFFSLVVIQGAHLLFFRLSQTGGRYHYNTASAIAVTELIKLTLASLMWFSGNERKWPPLSIVLSYSICACAYAVNNQLAMFLLTHMGTGMLQLGKSICPMLTAVSMWVFYADERFHRIQALCFFILTMGLIVLFSPNLSGGKNHIQPLALAWLILSVFITALTSVFNARVLQKGRCSLHMQNMCLYSQGFVVNMLLYLTGLNASGGTPSGSFFDGYNNAFVIAVLFSQSFMGIIMSAVYKYGDAIIKCLASSVQACILLIFDSMLFGYSLSITSVAGAGVVMSVTYMYFAEALPAAKALKEAQVVRAIPAGEENAHLIEKDVPLSKNLELSEPKWRKMSRFGVGLTMATGMVGVGGYVLSFYV</sequence>
<dbReference type="GO" id="GO:0000139">
    <property type="term" value="C:Golgi membrane"/>
    <property type="evidence" value="ECO:0007669"/>
    <property type="project" value="InterPro"/>
</dbReference>
<evidence type="ECO:0000313" key="6">
    <source>
        <dbReference type="EMBL" id="CAD9753445.1"/>
    </source>
</evidence>
<keyword evidence="4 5" id="KW-0472">Membrane</keyword>
<dbReference type="InterPro" id="IPR037185">
    <property type="entry name" value="EmrE-like"/>
</dbReference>
<evidence type="ECO:0000256" key="1">
    <source>
        <dbReference type="ARBA" id="ARBA00004141"/>
    </source>
</evidence>
<keyword evidence="2 5" id="KW-0812">Transmembrane</keyword>
<gene>
    <name evidence="6" type="ORF">LSP00402_LOCUS4695</name>
</gene>
<feature type="transmembrane region" description="Helical" evidence="5">
    <location>
        <begin position="182"/>
        <end position="204"/>
    </location>
</feature>
<dbReference type="EMBL" id="HBHP01007573">
    <property type="protein sequence ID" value="CAD9753445.1"/>
    <property type="molecule type" value="Transcribed_RNA"/>
</dbReference>
<dbReference type="GO" id="GO:0015165">
    <property type="term" value="F:pyrimidine nucleotide-sugar transmembrane transporter activity"/>
    <property type="evidence" value="ECO:0007669"/>
    <property type="project" value="InterPro"/>
</dbReference>
<feature type="transmembrane region" description="Helical" evidence="5">
    <location>
        <begin position="151"/>
        <end position="170"/>
    </location>
</feature>
<dbReference type="PANTHER" id="PTHR10231">
    <property type="entry name" value="NUCLEOTIDE-SUGAR TRANSMEMBRANE TRANSPORTER"/>
    <property type="match status" value="1"/>
</dbReference>
<comment type="subcellular location">
    <subcellularLocation>
        <location evidence="1">Membrane</location>
        <topology evidence="1">Multi-pass membrane protein</topology>
    </subcellularLocation>
</comment>
<feature type="transmembrane region" description="Helical" evidence="5">
    <location>
        <begin position="120"/>
        <end position="139"/>
    </location>
</feature>
<feature type="transmembrane region" description="Helical" evidence="5">
    <location>
        <begin position="462"/>
        <end position="483"/>
    </location>
</feature>
<protein>
    <recommendedName>
        <fullName evidence="7">UDP-galactose transporter</fullName>
    </recommendedName>
</protein>